<organism evidence="4 5">
    <name type="scientific">Orbilia ellipsospora</name>
    <dbReference type="NCBI Taxonomy" id="2528407"/>
    <lineage>
        <taxon>Eukaryota</taxon>
        <taxon>Fungi</taxon>
        <taxon>Dikarya</taxon>
        <taxon>Ascomycota</taxon>
        <taxon>Pezizomycotina</taxon>
        <taxon>Orbiliomycetes</taxon>
        <taxon>Orbiliales</taxon>
        <taxon>Orbiliaceae</taxon>
        <taxon>Orbilia</taxon>
    </lineage>
</organism>
<keyword evidence="2" id="KW-1015">Disulfide bond</keyword>
<evidence type="ECO:0000256" key="1">
    <source>
        <dbReference type="ARBA" id="ARBA00009576"/>
    </source>
</evidence>
<proteinExistence type="inferred from homology"/>
<feature type="signal peptide" evidence="3">
    <location>
        <begin position="1"/>
        <end position="19"/>
    </location>
</feature>
<protein>
    <submittedName>
        <fullName evidence="4">Uncharacterized protein</fullName>
    </submittedName>
</protein>
<dbReference type="EMBL" id="JAVHJO010000002">
    <property type="protein sequence ID" value="KAK6542977.1"/>
    <property type="molecule type" value="Genomic_DNA"/>
</dbReference>
<dbReference type="SUPFAM" id="SSF101751">
    <property type="entry name" value="Hydrophobin II, HfbII"/>
    <property type="match status" value="1"/>
</dbReference>
<evidence type="ECO:0000313" key="5">
    <source>
        <dbReference type="Proteomes" id="UP001365542"/>
    </source>
</evidence>
<sequence>MKFSMIAVLLSASATLIQAHPGMTRRASALCNVGVRFELPQCCTPSSNGGDWSCVDFTTPVDTADAFKAACAAVGKKPSCCTQETVADGTLCKLAKLG</sequence>
<name>A0AAV9XQ03_9PEZI</name>
<feature type="chain" id="PRO_5043900477" evidence="3">
    <location>
        <begin position="20"/>
        <end position="98"/>
    </location>
</feature>
<gene>
    <name evidence="4" type="ORF">TWF694_006909</name>
</gene>
<keyword evidence="3" id="KW-0732">Signal</keyword>
<dbReference type="InterPro" id="IPR036686">
    <property type="entry name" value="Class_II_Hydrophobin_sf"/>
</dbReference>
<dbReference type="Proteomes" id="UP001365542">
    <property type="component" value="Unassembled WGS sequence"/>
</dbReference>
<evidence type="ECO:0000256" key="2">
    <source>
        <dbReference type="ARBA" id="ARBA00023157"/>
    </source>
</evidence>
<reference evidence="4 5" key="1">
    <citation type="submission" date="2019-10" db="EMBL/GenBank/DDBJ databases">
        <authorList>
            <person name="Palmer J.M."/>
        </authorList>
    </citation>
    <scope>NUCLEOTIDE SEQUENCE [LARGE SCALE GENOMIC DNA]</scope>
    <source>
        <strain evidence="4 5">TWF694</strain>
    </source>
</reference>
<comment type="similarity">
    <text evidence="1">Belongs to the cerato-ulmin hydrophobin family.</text>
</comment>
<evidence type="ECO:0000256" key="3">
    <source>
        <dbReference type="SAM" id="SignalP"/>
    </source>
</evidence>
<keyword evidence="5" id="KW-1185">Reference proteome</keyword>
<comment type="caution">
    <text evidence="4">The sequence shown here is derived from an EMBL/GenBank/DDBJ whole genome shotgun (WGS) entry which is preliminary data.</text>
</comment>
<dbReference type="Gene3D" id="3.20.120.10">
    <property type="entry name" value="Hydrophobin"/>
    <property type="match status" value="1"/>
</dbReference>
<dbReference type="Pfam" id="PF06766">
    <property type="entry name" value="Hydrophobin_2"/>
    <property type="match status" value="1"/>
</dbReference>
<dbReference type="AlphaFoldDB" id="A0AAV9XQ03"/>
<dbReference type="GO" id="GO:0005576">
    <property type="term" value="C:extracellular region"/>
    <property type="evidence" value="ECO:0007669"/>
    <property type="project" value="InterPro"/>
</dbReference>
<evidence type="ECO:0000313" key="4">
    <source>
        <dbReference type="EMBL" id="KAK6542977.1"/>
    </source>
</evidence>
<dbReference type="InterPro" id="IPR010636">
    <property type="entry name" value="Class_II_hydrophobin"/>
</dbReference>
<accession>A0AAV9XQ03</accession>